<protein>
    <submittedName>
        <fullName evidence="1">Uncharacterized protein</fullName>
    </submittedName>
</protein>
<keyword evidence="2" id="KW-1185">Reference proteome</keyword>
<accession>A0ABQ1MKP9</accession>
<gene>
    <name evidence="1" type="ORF">GCM10011506_25490</name>
</gene>
<evidence type="ECO:0000313" key="1">
    <source>
        <dbReference type="EMBL" id="GGC38962.1"/>
    </source>
</evidence>
<sequence>MKNGKIVLHGGTLFDYYFTLSVNKSERRNRKMVIYSYTEGMINLLDIWDEQFDDIKLSATAYFINPKTAKRLGFRQVDTNPLTKLLMLINYLPIMISYSIANEELSFPNVFSLKSYESTLGELRSNKIYLMEMYEKLKS</sequence>
<comment type="caution">
    <text evidence="1">The sequence shown here is derived from an EMBL/GenBank/DDBJ whole genome shotgun (WGS) entry which is preliminary data.</text>
</comment>
<name>A0ABQ1MKP9_9BACT</name>
<proteinExistence type="predicted"/>
<evidence type="ECO:0000313" key="2">
    <source>
        <dbReference type="Proteomes" id="UP000636010"/>
    </source>
</evidence>
<dbReference type="EMBL" id="BMEC01000008">
    <property type="protein sequence ID" value="GGC38962.1"/>
    <property type="molecule type" value="Genomic_DNA"/>
</dbReference>
<reference evidence="2" key="1">
    <citation type="journal article" date="2019" name="Int. J. Syst. Evol. Microbiol.">
        <title>The Global Catalogue of Microorganisms (GCM) 10K type strain sequencing project: providing services to taxonomists for standard genome sequencing and annotation.</title>
        <authorList>
            <consortium name="The Broad Institute Genomics Platform"/>
            <consortium name="The Broad Institute Genome Sequencing Center for Infectious Disease"/>
            <person name="Wu L."/>
            <person name="Ma J."/>
        </authorList>
    </citation>
    <scope>NUCLEOTIDE SEQUENCE [LARGE SCALE GENOMIC DNA]</scope>
    <source>
        <strain evidence="2">CGMCC 1.10832</strain>
    </source>
</reference>
<organism evidence="1 2">
    <name type="scientific">Marivirga lumbricoides</name>
    <dbReference type="NCBI Taxonomy" id="1046115"/>
    <lineage>
        <taxon>Bacteria</taxon>
        <taxon>Pseudomonadati</taxon>
        <taxon>Bacteroidota</taxon>
        <taxon>Cytophagia</taxon>
        <taxon>Cytophagales</taxon>
        <taxon>Marivirgaceae</taxon>
        <taxon>Marivirga</taxon>
    </lineage>
</organism>
<dbReference type="Proteomes" id="UP000636010">
    <property type="component" value="Unassembled WGS sequence"/>
</dbReference>